<dbReference type="InParanoid" id="A0A059C7F1"/>
<dbReference type="EMBL" id="KK198757">
    <property type="protein sequence ID" value="KCW74282.1"/>
    <property type="molecule type" value="Genomic_DNA"/>
</dbReference>
<protein>
    <submittedName>
        <fullName evidence="2">Uncharacterized protein</fullName>
    </submittedName>
</protein>
<feature type="compositionally biased region" description="Polar residues" evidence="1">
    <location>
        <begin position="11"/>
        <end position="21"/>
    </location>
</feature>
<accession>A0A059C7F1</accession>
<feature type="region of interest" description="Disordered" evidence="1">
    <location>
        <begin position="1"/>
        <end position="21"/>
    </location>
</feature>
<dbReference type="Gramene" id="KCW74282">
    <property type="protein sequence ID" value="KCW74282"/>
    <property type="gene ID" value="EUGRSUZ_E02935"/>
</dbReference>
<name>A0A059C7F1_EUCGR</name>
<sequence length="78" mass="9239">MRFQVRLVSDHVNQQTSDPNNQNRLIRCQFSNNHDLISLPISLHIRTVTRDTIVTMFKLNIPPRPVSKYKSRDPVRRQ</sequence>
<dbReference type="AlphaFoldDB" id="A0A059C7F1"/>
<proteinExistence type="predicted"/>
<reference evidence="2" key="1">
    <citation type="submission" date="2013-07" db="EMBL/GenBank/DDBJ databases">
        <title>The genome of Eucalyptus grandis.</title>
        <authorList>
            <person name="Schmutz J."/>
            <person name="Hayes R."/>
            <person name="Myburg A."/>
            <person name="Tuskan G."/>
            <person name="Grattapaglia D."/>
            <person name="Rokhsar D.S."/>
        </authorList>
    </citation>
    <scope>NUCLEOTIDE SEQUENCE</scope>
    <source>
        <tissue evidence="2">Leaf extractions</tissue>
    </source>
</reference>
<organism evidence="2">
    <name type="scientific">Eucalyptus grandis</name>
    <name type="common">Flooded gum</name>
    <dbReference type="NCBI Taxonomy" id="71139"/>
    <lineage>
        <taxon>Eukaryota</taxon>
        <taxon>Viridiplantae</taxon>
        <taxon>Streptophyta</taxon>
        <taxon>Embryophyta</taxon>
        <taxon>Tracheophyta</taxon>
        <taxon>Spermatophyta</taxon>
        <taxon>Magnoliopsida</taxon>
        <taxon>eudicotyledons</taxon>
        <taxon>Gunneridae</taxon>
        <taxon>Pentapetalae</taxon>
        <taxon>rosids</taxon>
        <taxon>malvids</taxon>
        <taxon>Myrtales</taxon>
        <taxon>Myrtaceae</taxon>
        <taxon>Myrtoideae</taxon>
        <taxon>Eucalypteae</taxon>
        <taxon>Eucalyptus</taxon>
    </lineage>
</organism>
<evidence type="ECO:0000256" key="1">
    <source>
        <dbReference type="SAM" id="MobiDB-lite"/>
    </source>
</evidence>
<gene>
    <name evidence="2" type="ORF">EUGRSUZ_E02935</name>
</gene>
<evidence type="ECO:0000313" key="2">
    <source>
        <dbReference type="EMBL" id="KCW74282.1"/>
    </source>
</evidence>